<gene>
    <name evidence="1" type="ORF">CANVERA_P2080</name>
</gene>
<organism evidence="1 2">
    <name type="scientific">Candida verbasci</name>
    <dbReference type="NCBI Taxonomy" id="1227364"/>
    <lineage>
        <taxon>Eukaryota</taxon>
        <taxon>Fungi</taxon>
        <taxon>Dikarya</taxon>
        <taxon>Ascomycota</taxon>
        <taxon>Saccharomycotina</taxon>
        <taxon>Pichiomycetes</taxon>
        <taxon>Debaryomycetaceae</taxon>
        <taxon>Candida/Lodderomyces clade</taxon>
        <taxon>Candida</taxon>
    </lineage>
</organism>
<proteinExistence type="predicted"/>
<accession>A0A9W4X9Q2</accession>
<keyword evidence="2" id="KW-1185">Reference proteome</keyword>
<dbReference type="Proteomes" id="UP001152885">
    <property type="component" value="Unassembled WGS sequence"/>
</dbReference>
<protein>
    <submittedName>
        <fullName evidence="1">Uncharacterized protein</fullName>
    </submittedName>
</protein>
<evidence type="ECO:0000313" key="2">
    <source>
        <dbReference type="Proteomes" id="UP001152885"/>
    </source>
</evidence>
<dbReference type="AlphaFoldDB" id="A0A9W4X9Q2"/>
<reference evidence="1" key="1">
    <citation type="submission" date="2022-12" db="EMBL/GenBank/DDBJ databases">
        <authorList>
            <person name="Brejova B."/>
        </authorList>
    </citation>
    <scope>NUCLEOTIDE SEQUENCE</scope>
</reference>
<evidence type="ECO:0000313" key="1">
    <source>
        <dbReference type="EMBL" id="CAI5757566.1"/>
    </source>
</evidence>
<comment type="caution">
    <text evidence="1">The sequence shown here is derived from an EMBL/GenBank/DDBJ whole genome shotgun (WGS) entry which is preliminary data.</text>
</comment>
<sequence>MKDPFEIYQDNIKKNIERRNVKPLSTLLDVSNVQSHPKRHKIPLQPVKKVLSTFKSTNIQSQHRKKPKVLHFEVLENRGLAKKFNNIDHQFLNSNDLIVSNCENSLKLIVDWFKISNFDYESKEKEGNLVDKPMESDILRSILKSDNKYQVKATHKIIELEKLGNSYMCKVTDGIVEKKVLMLCLIDIELHVNDEINLNNLHFIQNGSEYYLKWERIIK</sequence>
<dbReference type="EMBL" id="CANTUO010000002">
    <property type="protein sequence ID" value="CAI5757566.1"/>
    <property type="molecule type" value="Genomic_DNA"/>
</dbReference>
<name>A0A9W4X9Q2_9ASCO</name>